<comment type="pathway">
    <text evidence="8">Phospholipid metabolism; phosphatidylcholine biosynthesis; phosphatidylcholine from phosphocholine: step 2/2.</text>
</comment>
<evidence type="ECO:0000256" key="4">
    <source>
        <dbReference type="ARBA" id="ARBA00022679"/>
    </source>
</evidence>
<keyword evidence="14" id="KW-1185">Reference proteome</keyword>
<feature type="transmembrane region" description="Helical" evidence="12">
    <location>
        <begin position="382"/>
        <end position="401"/>
    </location>
</feature>
<dbReference type="AlphaFoldDB" id="A0A5C3QFP7"/>
<dbReference type="InterPro" id="IPR000462">
    <property type="entry name" value="CDP-OH_P_trans"/>
</dbReference>
<dbReference type="PANTHER" id="PTHR10414:SF37">
    <property type="entry name" value="BB IN A BOXCAR, ISOFORM C"/>
    <property type="match status" value="1"/>
</dbReference>
<reference evidence="13 14" key="1">
    <citation type="journal article" date="2019" name="Nat. Ecol. Evol.">
        <title>Megaphylogeny resolves global patterns of mushroom evolution.</title>
        <authorList>
            <person name="Varga T."/>
            <person name="Krizsan K."/>
            <person name="Foldi C."/>
            <person name="Dima B."/>
            <person name="Sanchez-Garcia M."/>
            <person name="Sanchez-Ramirez S."/>
            <person name="Szollosi G.J."/>
            <person name="Szarkandi J.G."/>
            <person name="Papp V."/>
            <person name="Albert L."/>
            <person name="Andreopoulos W."/>
            <person name="Angelini C."/>
            <person name="Antonin V."/>
            <person name="Barry K.W."/>
            <person name="Bougher N.L."/>
            <person name="Buchanan P."/>
            <person name="Buyck B."/>
            <person name="Bense V."/>
            <person name="Catcheside P."/>
            <person name="Chovatia M."/>
            <person name="Cooper J."/>
            <person name="Damon W."/>
            <person name="Desjardin D."/>
            <person name="Finy P."/>
            <person name="Geml J."/>
            <person name="Haridas S."/>
            <person name="Hughes K."/>
            <person name="Justo A."/>
            <person name="Karasinski D."/>
            <person name="Kautmanova I."/>
            <person name="Kiss B."/>
            <person name="Kocsube S."/>
            <person name="Kotiranta H."/>
            <person name="LaButti K.M."/>
            <person name="Lechner B.E."/>
            <person name="Liimatainen K."/>
            <person name="Lipzen A."/>
            <person name="Lukacs Z."/>
            <person name="Mihaltcheva S."/>
            <person name="Morgado L.N."/>
            <person name="Niskanen T."/>
            <person name="Noordeloos M.E."/>
            <person name="Ohm R.A."/>
            <person name="Ortiz-Santana B."/>
            <person name="Ovrebo C."/>
            <person name="Racz N."/>
            <person name="Riley R."/>
            <person name="Savchenko A."/>
            <person name="Shiryaev A."/>
            <person name="Soop K."/>
            <person name="Spirin V."/>
            <person name="Szebenyi C."/>
            <person name="Tomsovsky M."/>
            <person name="Tulloss R.E."/>
            <person name="Uehling J."/>
            <person name="Grigoriev I.V."/>
            <person name="Vagvolgyi C."/>
            <person name="Papp T."/>
            <person name="Martin F.M."/>
            <person name="Miettinen O."/>
            <person name="Hibbett D.S."/>
            <person name="Nagy L.G."/>
        </authorList>
    </citation>
    <scope>NUCLEOTIDE SEQUENCE [LARGE SCALE GENOMIC DNA]</scope>
    <source>
        <strain evidence="13 14">CBS 309.79</strain>
    </source>
</reference>
<evidence type="ECO:0000313" key="13">
    <source>
        <dbReference type="EMBL" id="TFL00317.1"/>
    </source>
</evidence>
<dbReference type="FunFam" id="1.20.120.1760:FF:000012">
    <property type="entry name" value="sn-1,2-diacylglycerol cholinephosphotransferase"/>
    <property type="match status" value="1"/>
</dbReference>
<dbReference type="GO" id="GO:0016020">
    <property type="term" value="C:membrane"/>
    <property type="evidence" value="ECO:0007669"/>
    <property type="project" value="InterPro"/>
</dbReference>
<keyword evidence="4 11" id="KW-0808">Transferase</keyword>
<dbReference type="Gene3D" id="1.20.120.1760">
    <property type="match status" value="1"/>
</dbReference>
<dbReference type="PANTHER" id="PTHR10414">
    <property type="entry name" value="ETHANOLAMINEPHOSPHOTRANSFERASE"/>
    <property type="match status" value="1"/>
</dbReference>
<keyword evidence="5 12" id="KW-0812">Transmembrane</keyword>
<feature type="transmembrane region" description="Helical" evidence="12">
    <location>
        <begin position="341"/>
        <end position="362"/>
    </location>
</feature>
<evidence type="ECO:0000256" key="3">
    <source>
        <dbReference type="ARBA" id="ARBA00010441"/>
    </source>
</evidence>
<dbReference type="GO" id="GO:0012505">
    <property type="term" value="C:endomembrane system"/>
    <property type="evidence" value="ECO:0007669"/>
    <property type="project" value="UniProtKB-SubCell"/>
</dbReference>
<evidence type="ECO:0000256" key="8">
    <source>
        <dbReference type="ARBA" id="ARBA00037890"/>
    </source>
</evidence>
<keyword evidence="7 12" id="KW-0472">Membrane</keyword>
<evidence type="ECO:0000256" key="11">
    <source>
        <dbReference type="RuleBase" id="RU003750"/>
    </source>
</evidence>
<proteinExistence type="inferred from homology"/>
<dbReference type="InterPro" id="IPR043130">
    <property type="entry name" value="CDP-OH_PTrfase_TM_dom"/>
</dbReference>
<accession>A0A5C3QFP7</accession>
<comment type="catalytic activity">
    <reaction evidence="10">
        <text>CDP-N,N-dimethylethanolamine + a 1,2-diacyl-sn-glycerol = a 1,2-diacyl-sn-glycero-3-phospho-N,N-dimethylethanolamine + CMP + H(+)</text>
        <dbReference type="Rhea" id="RHEA:33775"/>
        <dbReference type="ChEBI" id="CHEBI:15378"/>
        <dbReference type="ChEBI" id="CHEBI:17815"/>
        <dbReference type="ChEBI" id="CHEBI:60377"/>
        <dbReference type="ChEBI" id="CHEBI:64572"/>
        <dbReference type="ChEBI" id="CHEBI:65117"/>
    </reaction>
    <physiologicalReaction direction="left-to-right" evidence="10">
        <dbReference type="Rhea" id="RHEA:33776"/>
    </physiologicalReaction>
</comment>
<protein>
    <recommendedName>
        <fullName evidence="9">diacylglycerol cholinephosphotransferase</fullName>
        <ecNumber evidence="9">2.7.8.2</ecNumber>
    </recommendedName>
</protein>
<evidence type="ECO:0000256" key="2">
    <source>
        <dbReference type="ARBA" id="ARBA00004127"/>
    </source>
</evidence>
<comment type="subcellular location">
    <subcellularLocation>
        <location evidence="2">Endomembrane system</location>
        <topology evidence="2">Multi-pass membrane protein</topology>
    </subcellularLocation>
</comment>
<dbReference type="Proteomes" id="UP000305067">
    <property type="component" value="Unassembled WGS sequence"/>
</dbReference>
<dbReference type="EC" id="2.7.8.2" evidence="9"/>
<dbReference type="GO" id="GO:0004142">
    <property type="term" value="F:diacylglycerol cholinephosphotransferase activity"/>
    <property type="evidence" value="ECO:0007669"/>
    <property type="project" value="UniProtKB-EC"/>
</dbReference>
<dbReference type="InterPro" id="IPR014472">
    <property type="entry name" value="CHOPT"/>
</dbReference>
<comment type="cofactor">
    <cofactor evidence="1">
        <name>Mg(2+)</name>
        <dbReference type="ChEBI" id="CHEBI:18420"/>
    </cofactor>
</comment>
<dbReference type="Pfam" id="PF01066">
    <property type="entry name" value="CDP-OH_P_transf"/>
    <property type="match status" value="1"/>
</dbReference>
<evidence type="ECO:0000256" key="9">
    <source>
        <dbReference type="ARBA" id="ARBA00038987"/>
    </source>
</evidence>
<comment type="similarity">
    <text evidence="3 11">Belongs to the CDP-alcohol phosphatidyltransferase class-I family.</text>
</comment>
<dbReference type="PROSITE" id="PS00379">
    <property type="entry name" value="CDP_ALCOHOL_P_TRANSF"/>
    <property type="match status" value="1"/>
</dbReference>
<feature type="transmembrane region" description="Helical" evidence="12">
    <location>
        <begin position="311"/>
        <end position="329"/>
    </location>
</feature>
<evidence type="ECO:0000256" key="1">
    <source>
        <dbReference type="ARBA" id="ARBA00001946"/>
    </source>
</evidence>
<organism evidence="13 14">
    <name type="scientific">Pterulicium gracile</name>
    <dbReference type="NCBI Taxonomy" id="1884261"/>
    <lineage>
        <taxon>Eukaryota</taxon>
        <taxon>Fungi</taxon>
        <taxon>Dikarya</taxon>
        <taxon>Basidiomycota</taxon>
        <taxon>Agaricomycotina</taxon>
        <taxon>Agaricomycetes</taxon>
        <taxon>Agaricomycetidae</taxon>
        <taxon>Agaricales</taxon>
        <taxon>Pleurotineae</taxon>
        <taxon>Pterulaceae</taxon>
        <taxon>Pterulicium</taxon>
    </lineage>
</organism>
<dbReference type="STRING" id="1884261.A0A5C3QFP7"/>
<evidence type="ECO:0000256" key="7">
    <source>
        <dbReference type="ARBA" id="ARBA00023136"/>
    </source>
</evidence>
<dbReference type="PIRSF" id="PIRSF015665">
    <property type="entry name" value="CHOPT"/>
    <property type="match status" value="1"/>
</dbReference>
<dbReference type="InterPro" id="IPR048254">
    <property type="entry name" value="CDP_ALCOHOL_P_TRANSF_CS"/>
</dbReference>
<gene>
    <name evidence="13" type="ORF">BDV98DRAFT_531393</name>
</gene>
<evidence type="ECO:0000256" key="5">
    <source>
        <dbReference type="ARBA" id="ARBA00022692"/>
    </source>
</evidence>
<evidence type="ECO:0000256" key="12">
    <source>
        <dbReference type="SAM" id="Phobius"/>
    </source>
</evidence>
<dbReference type="EMBL" id="ML178829">
    <property type="protein sequence ID" value="TFL00317.1"/>
    <property type="molecule type" value="Genomic_DNA"/>
</dbReference>
<name>A0A5C3QFP7_9AGAR</name>
<evidence type="ECO:0000256" key="6">
    <source>
        <dbReference type="ARBA" id="ARBA00022989"/>
    </source>
</evidence>
<feature type="transmembrane region" description="Helical" evidence="12">
    <location>
        <begin position="289"/>
        <end position="305"/>
    </location>
</feature>
<sequence length="445" mass="49786">MTYIPRHALDNLAKYSYKSVDKSILSHYVLNPFWTWFVTLWPLSVAPNTITLTGLCLVVSNVATMLYYDPAYLTQRGGVELPSWIYMSWAVGLFFYQALDAIDGKQARRTGMAGPLGELFDHGCDALNTTFEVILASHALNLGRSWWTVASQIATLANFYLTTWEEYHTGQLYLSAFSGPVEGIILIVLVYVITALNGPAFWDTPLVQFVYLDRLVPGLVAQLPTYLQGFGTNEAFMAFGAAGVVFNSASRHDILLSKPARIHPANPPPSWRNLRVATHAKNKSSFRPVLLLIPFVFSATIQVLWLSHPEWTHSAIIDSTLLVPFLLAWGLQFAHMVGRIILAHVTSTPFPIVDWMWIWSLIGAVDANVPRYFGRAPIIQSSSTNTAIFVYATLVLSFLAYGRFVTLVIQDITEYLGIACFQVVKKDRDGKWKDAKVVNEKEKAK</sequence>
<keyword evidence="6 12" id="KW-1133">Transmembrane helix</keyword>
<evidence type="ECO:0000256" key="10">
    <source>
        <dbReference type="ARBA" id="ARBA00051857"/>
    </source>
</evidence>
<dbReference type="OrthoDB" id="196717at2759"/>
<evidence type="ECO:0000313" key="14">
    <source>
        <dbReference type="Proteomes" id="UP000305067"/>
    </source>
</evidence>